<proteinExistence type="predicted"/>
<evidence type="ECO:0000313" key="1">
    <source>
        <dbReference type="EMBL" id="TFK71006.1"/>
    </source>
</evidence>
<gene>
    <name evidence="1" type="ORF">BDN72DRAFT_895980</name>
</gene>
<organism evidence="1 2">
    <name type="scientific">Pluteus cervinus</name>
    <dbReference type="NCBI Taxonomy" id="181527"/>
    <lineage>
        <taxon>Eukaryota</taxon>
        <taxon>Fungi</taxon>
        <taxon>Dikarya</taxon>
        <taxon>Basidiomycota</taxon>
        <taxon>Agaricomycotina</taxon>
        <taxon>Agaricomycetes</taxon>
        <taxon>Agaricomycetidae</taxon>
        <taxon>Agaricales</taxon>
        <taxon>Pluteineae</taxon>
        <taxon>Pluteaceae</taxon>
        <taxon>Pluteus</taxon>
    </lineage>
</organism>
<protein>
    <submittedName>
        <fullName evidence="1">Uncharacterized protein</fullName>
    </submittedName>
</protein>
<evidence type="ECO:0000313" key="2">
    <source>
        <dbReference type="Proteomes" id="UP000308600"/>
    </source>
</evidence>
<dbReference type="Proteomes" id="UP000308600">
    <property type="component" value="Unassembled WGS sequence"/>
</dbReference>
<keyword evidence="2" id="KW-1185">Reference proteome</keyword>
<sequence>MTPNITFTAWRGVVATFHLLAFMVTSWRIVHRKRTRGLWWDDYWALFGLLLDIVYFATLWMRVPAGASIPQSRGVTLFWLTTTFFPTVVWAARISIGFSILRFVPRQTSSKTRKTLHYLLVLFGLFWLALMLEKWITCGGNKAWEHTKAVQCTLGQAVGIITLVTDVIGDGSLIFASLFIFWSANLHSGQKLLVLSILCSSIFSTMAGIVYAVFVFQADSLGANRGLLISLTANIKAAITLLVCNMFVVTMAVHKLRGHHEDMETPAVSQVTEDTESKGSLDEKIPA</sequence>
<accession>A0ACD3AZG8</accession>
<name>A0ACD3AZG8_9AGAR</name>
<reference evidence="1 2" key="1">
    <citation type="journal article" date="2019" name="Nat. Ecol. Evol.">
        <title>Megaphylogeny resolves global patterns of mushroom evolution.</title>
        <authorList>
            <person name="Varga T."/>
            <person name="Krizsan K."/>
            <person name="Foldi C."/>
            <person name="Dima B."/>
            <person name="Sanchez-Garcia M."/>
            <person name="Sanchez-Ramirez S."/>
            <person name="Szollosi G.J."/>
            <person name="Szarkandi J.G."/>
            <person name="Papp V."/>
            <person name="Albert L."/>
            <person name="Andreopoulos W."/>
            <person name="Angelini C."/>
            <person name="Antonin V."/>
            <person name="Barry K.W."/>
            <person name="Bougher N.L."/>
            <person name="Buchanan P."/>
            <person name="Buyck B."/>
            <person name="Bense V."/>
            <person name="Catcheside P."/>
            <person name="Chovatia M."/>
            <person name="Cooper J."/>
            <person name="Damon W."/>
            <person name="Desjardin D."/>
            <person name="Finy P."/>
            <person name="Geml J."/>
            <person name="Haridas S."/>
            <person name="Hughes K."/>
            <person name="Justo A."/>
            <person name="Karasinski D."/>
            <person name="Kautmanova I."/>
            <person name="Kiss B."/>
            <person name="Kocsube S."/>
            <person name="Kotiranta H."/>
            <person name="LaButti K.M."/>
            <person name="Lechner B.E."/>
            <person name="Liimatainen K."/>
            <person name="Lipzen A."/>
            <person name="Lukacs Z."/>
            <person name="Mihaltcheva S."/>
            <person name="Morgado L.N."/>
            <person name="Niskanen T."/>
            <person name="Noordeloos M.E."/>
            <person name="Ohm R.A."/>
            <person name="Ortiz-Santana B."/>
            <person name="Ovrebo C."/>
            <person name="Racz N."/>
            <person name="Riley R."/>
            <person name="Savchenko A."/>
            <person name="Shiryaev A."/>
            <person name="Soop K."/>
            <person name="Spirin V."/>
            <person name="Szebenyi C."/>
            <person name="Tomsovsky M."/>
            <person name="Tulloss R.E."/>
            <person name="Uehling J."/>
            <person name="Grigoriev I.V."/>
            <person name="Vagvolgyi C."/>
            <person name="Papp T."/>
            <person name="Martin F.M."/>
            <person name="Miettinen O."/>
            <person name="Hibbett D.S."/>
            <person name="Nagy L.G."/>
        </authorList>
    </citation>
    <scope>NUCLEOTIDE SEQUENCE [LARGE SCALE GENOMIC DNA]</scope>
    <source>
        <strain evidence="1 2">NL-1719</strain>
    </source>
</reference>
<dbReference type="EMBL" id="ML208304">
    <property type="protein sequence ID" value="TFK71006.1"/>
    <property type="molecule type" value="Genomic_DNA"/>
</dbReference>